<dbReference type="AlphaFoldDB" id="A0A3D8Y3J2"/>
<dbReference type="PROSITE" id="PS50005">
    <property type="entry name" value="TPR"/>
    <property type="match status" value="1"/>
</dbReference>
<dbReference type="Proteomes" id="UP000256373">
    <property type="component" value="Unassembled WGS sequence"/>
</dbReference>
<evidence type="ECO:0000313" key="3">
    <source>
        <dbReference type="Proteomes" id="UP000256373"/>
    </source>
</evidence>
<sequence length="570" mass="63517">MKYLLLTASLSLTASGFYIFSNKIAKSNANDVATAITMCGPAAAGEVVPAFNGKYIGVLPGWGNYEYAVSTQVDSAQYYFNQGLSMYYSYHMKEATASFKEAARLDPSLAMAYWGEALTLGPYYNAAHTYTKPASIGEVLARMNQYSTGASEKEKHLIAAMNIRYNPELGGGELKTSEDAYAKKLKELIELYPGDQDIRILYVDAIMLMHAWDFWDQSGNAKAWTPEVVAICEQVLKENPEHPAALHYHIHLTEASDHPQVALPNADALAKLLPGVPHMVHMASHEYQRNGLYTKGVRVNNLADDNLLVYKNLAENLNLNRHSSHYFAVQTYCALSGGMYTTAMNSALKARQSVAPSAQATYDQYLFMLPVLTNVRLGKWDEILNDTTVIEKDWIYAGLIQNFAKGMAHVNKGNSRAAKEQLSQLRSKMNDKSLIKSRVPFNAPVDIVEIPEQILNSAILFNGKKYFESNLALGKAIVTEDKLIYTEPNDWPLPVRQYLGAQLLKLKEYETAEAVFRQDLAKNPGNGWSNLGLYKSLQAQKKEADSYKQEYLRAFSDAESIPSGSVVMNW</sequence>
<keyword evidence="3" id="KW-1185">Reference proteome</keyword>
<dbReference type="EMBL" id="QNUL01000036">
    <property type="protein sequence ID" value="REA56648.1"/>
    <property type="molecule type" value="Genomic_DNA"/>
</dbReference>
<reference evidence="2 3" key="1">
    <citation type="submission" date="2018-07" db="EMBL/GenBank/DDBJ databases">
        <title>Dyadobacter roseus sp. nov., isolated from rose rhizosphere soil.</title>
        <authorList>
            <person name="Chen L."/>
        </authorList>
    </citation>
    <scope>NUCLEOTIDE SEQUENCE [LARGE SCALE GENOMIC DNA]</scope>
    <source>
        <strain evidence="2 3">RS19</strain>
    </source>
</reference>
<dbReference type="Gene3D" id="1.25.40.10">
    <property type="entry name" value="Tetratricopeptide repeat domain"/>
    <property type="match status" value="1"/>
</dbReference>
<dbReference type="PANTHER" id="PTHR45588:SF1">
    <property type="entry name" value="WW DOMAIN-CONTAINING PROTEIN"/>
    <property type="match status" value="1"/>
</dbReference>
<gene>
    <name evidence="2" type="ORF">DSL64_26175</name>
</gene>
<proteinExistence type="predicted"/>
<accession>A0A3D8Y3J2</accession>
<dbReference type="SUPFAM" id="SSF48452">
    <property type="entry name" value="TPR-like"/>
    <property type="match status" value="1"/>
</dbReference>
<dbReference type="RefSeq" id="WP_115833958.1">
    <property type="nucleotide sequence ID" value="NZ_QNUL01000036.1"/>
</dbReference>
<dbReference type="InterPro" id="IPR019734">
    <property type="entry name" value="TPR_rpt"/>
</dbReference>
<dbReference type="InterPro" id="IPR011990">
    <property type="entry name" value="TPR-like_helical_dom_sf"/>
</dbReference>
<organism evidence="2 3">
    <name type="scientific">Dyadobacter luteus</name>
    <dbReference type="NCBI Taxonomy" id="2259619"/>
    <lineage>
        <taxon>Bacteria</taxon>
        <taxon>Pseudomonadati</taxon>
        <taxon>Bacteroidota</taxon>
        <taxon>Cytophagia</taxon>
        <taxon>Cytophagales</taxon>
        <taxon>Spirosomataceae</taxon>
        <taxon>Dyadobacter</taxon>
    </lineage>
</organism>
<comment type="caution">
    <text evidence="2">The sequence shown here is derived from an EMBL/GenBank/DDBJ whole genome shotgun (WGS) entry which is preliminary data.</text>
</comment>
<protein>
    <recommendedName>
        <fullName evidence="4">Tetratricopeptide repeat protein</fullName>
    </recommendedName>
</protein>
<feature type="repeat" description="TPR" evidence="1">
    <location>
        <begin position="76"/>
        <end position="109"/>
    </location>
</feature>
<name>A0A3D8Y3J2_9BACT</name>
<keyword evidence="1" id="KW-0802">TPR repeat</keyword>
<dbReference type="SMART" id="SM00028">
    <property type="entry name" value="TPR"/>
    <property type="match status" value="2"/>
</dbReference>
<evidence type="ECO:0000256" key="1">
    <source>
        <dbReference type="PROSITE-ProRule" id="PRU00339"/>
    </source>
</evidence>
<dbReference type="PANTHER" id="PTHR45588">
    <property type="entry name" value="TPR DOMAIN-CONTAINING PROTEIN"/>
    <property type="match status" value="1"/>
</dbReference>
<dbReference type="OrthoDB" id="9778494at2"/>
<evidence type="ECO:0000313" key="2">
    <source>
        <dbReference type="EMBL" id="REA56648.1"/>
    </source>
</evidence>
<evidence type="ECO:0008006" key="4">
    <source>
        <dbReference type="Google" id="ProtNLM"/>
    </source>
</evidence>